<dbReference type="OrthoDB" id="6432518at2759"/>
<evidence type="ECO:0000256" key="1">
    <source>
        <dbReference type="SAM" id="MobiDB-lite"/>
    </source>
</evidence>
<feature type="compositionally biased region" description="Low complexity" evidence="1">
    <location>
        <begin position="1296"/>
        <end position="1318"/>
    </location>
</feature>
<reference evidence="2" key="1">
    <citation type="submission" date="2020-08" db="EMBL/GenBank/DDBJ databases">
        <title>Multicomponent nature underlies the extraordinary mechanical properties of spider dragline silk.</title>
        <authorList>
            <person name="Kono N."/>
            <person name="Nakamura H."/>
            <person name="Mori M."/>
            <person name="Yoshida Y."/>
            <person name="Ohtoshi R."/>
            <person name="Malay A.D."/>
            <person name="Moran D.A.P."/>
            <person name="Tomita M."/>
            <person name="Numata K."/>
            <person name="Arakawa K."/>
        </authorList>
    </citation>
    <scope>NUCLEOTIDE SEQUENCE</scope>
</reference>
<feature type="region of interest" description="Disordered" evidence="1">
    <location>
        <begin position="1574"/>
        <end position="1609"/>
    </location>
</feature>
<feature type="region of interest" description="Disordered" evidence="1">
    <location>
        <begin position="491"/>
        <end position="512"/>
    </location>
</feature>
<proteinExistence type="predicted"/>
<evidence type="ECO:0000313" key="3">
    <source>
        <dbReference type="Proteomes" id="UP000887013"/>
    </source>
</evidence>
<feature type="compositionally biased region" description="Polar residues" evidence="1">
    <location>
        <begin position="373"/>
        <end position="387"/>
    </location>
</feature>
<feature type="region of interest" description="Disordered" evidence="1">
    <location>
        <begin position="1142"/>
        <end position="1170"/>
    </location>
</feature>
<feature type="region of interest" description="Disordered" evidence="1">
    <location>
        <begin position="306"/>
        <end position="354"/>
    </location>
</feature>
<feature type="compositionally biased region" description="Low complexity" evidence="1">
    <location>
        <begin position="1578"/>
        <end position="1595"/>
    </location>
</feature>
<dbReference type="EMBL" id="BMAW01120698">
    <property type="protein sequence ID" value="GFT90379.1"/>
    <property type="molecule type" value="Genomic_DNA"/>
</dbReference>
<feature type="compositionally biased region" description="Low complexity" evidence="1">
    <location>
        <begin position="1326"/>
        <end position="1361"/>
    </location>
</feature>
<protein>
    <submittedName>
        <fullName evidence="2">Uncharacterized protein</fullName>
    </submittedName>
</protein>
<feature type="compositionally biased region" description="Polar residues" evidence="1">
    <location>
        <begin position="491"/>
        <end position="503"/>
    </location>
</feature>
<feature type="region of interest" description="Disordered" evidence="1">
    <location>
        <begin position="1281"/>
        <end position="1413"/>
    </location>
</feature>
<feature type="region of interest" description="Disordered" evidence="1">
    <location>
        <begin position="367"/>
        <end position="387"/>
    </location>
</feature>
<dbReference type="Proteomes" id="UP000887013">
    <property type="component" value="Unassembled WGS sequence"/>
</dbReference>
<feature type="region of interest" description="Disordered" evidence="1">
    <location>
        <begin position="1513"/>
        <end position="1536"/>
    </location>
</feature>
<name>A0A8X6Q0N0_NEPPI</name>
<feature type="compositionally biased region" description="Polar residues" evidence="1">
    <location>
        <begin position="1382"/>
        <end position="1393"/>
    </location>
</feature>
<feature type="compositionally biased region" description="Polar residues" evidence="1">
    <location>
        <begin position="1281"/>
        <end position="1290"/>
    </location>
</feature>
<feature type="region of interest" description="Disordered" evidence="1">
    <location>
        <begin position="537"/>
        <end position="563"/>
    </location>
</feature>
<comment type="caution">
    <text evidence="2">The sequence shown here is derived from an EMBL/GenBank/DDBJ whole genome shotgun (WGS) entry which is preliminary data.</text>
</comment>
<sequence>MVTRDDNGYLFRYDVIGERSSKNGIPNPSPFHDIFTVKQSTGETQRVHYAVDDHGIRANLHSNSVRFGKNIDTSSIHFGSRLRGLPVNKFDTVLHNTPEKVPILNEPVVINPEARPSELELSPPPFVPLRHPPEISQNFGINAPNREYNQGQKSPEEYIPPPPPALITSDPSIPIIPTDLRYEPERIANPNTTPTALVPVVPEENLSLNVHRSKEQNLKALKDMPVSKISELKGSEVIPRDLPTPRLLPQLQGYGLRQDQISNTAGLQWYQSFPPQYPPIDPAYNLPFYPVDNAYESQRIGNQGQYDFFPSSNILPSTSNPPKAPNSNIRQVTRSFKGPSKSSGSNISPQSKTLEYEQTSDQYLGEQDLKNIPKTSNVPNSGVKLASNSINKPAKSLSPDVSFQSQIQEFYPNSDQYFGAGALENAQKALKPPNSVVKSASNTFYEPSKSLDPGVSLQSQKQEFYPKSNQLLGAGALKNTPNALNDPNFDIKSTSNSFNNQEKYSGPDVSPQSQKYEFYPHLDQYFGAGALENTPNAFNPPNSEVKSASNFNEPTKSSGPDVSFQLQKQEFHPKSEQYFGAGALEVTPNTFSVPNAETESDSNSFNGPTKSLGPKISFMSQEQQQFLPKHVQTLGSRNFDVLPNEFNSFISGAKIPNTNLKSLEGNVSLQAQTVKQYSELNQYYRPQMPSIQSFKKVTDQFVTNDFAINKSPGYTENTNVDILKFQLGSTKQPIVQYPLRHNFPVKNKSDNPTLNRKDNTLQNSKSLIPMSLSKDSEAITSGVQLRSTKQTVSPTPNPFPVTYKSDIPPLSKHSNIFTPSKLVTPSYYSRDTSATVTKIPSKQPTSIIPTQNLFPINSKTSMTQVSKSNRPFPVTKSQTSALSTDFNAAISKTQLFSTSQSPALGQMLHKFSPKNKLDTAELIIKNGPSSASKSLTSSPLLKNKNSVISTMQPVVLSPVQKLISNNSKTEIIPVNRKNVPFPQTKSLISSPMATIFDTAKENGQYYHYIMNVGSKNKNNDPSGIKIPTTGNLFKILNGTRTRQPIGNLKQLMEKFNRYNGKDNQNQIKQTPRPLEEKKKVNIKNSINETKTNYIMTSDVTEGSQKTEDIPTVTASYVIFDVDELQFPNKIISEIEHIVNTEEPLSSTTPSNDYTEKISTSTKPASEEPATSSFLTELFDVGAMDNIPSTEDSASRSEKLITTEENIDADKELTSLFITVPETSLTSLFSEKLFEQNDREQQEITSHVTLQPEKTTIASKSDLEITTVDELKEYLNLTPTTPSTYETSFSTEELVPSRETTSTFEISTETARPQSTISSTEKHESTSESVTTTMSPITTELTSITTISPVTYLSTTETSTETTESRNEITNNPSDSIIVDVINTDSSTTGSETPGTAEYTYEQESKTESSEQQKPMLELVIQNTEMNDFMSRINNMPIMIRVVNPKTTTFPTTTETPITEEVTTTNNDIAMTTESSNEITRDSYELTEITPEIPTTIMTSSLEDVVQDTSISPMTTTTALEKSENEQKQQTNTVSSTLQSEKLSNYIDFSSTTLISEPISTDAMLLTTEVIPSTSKSITESQSTLSTTEEQNTSTLKNEKSDFTEMTDTQTPEDAKYTLITPVDSTMFDPSGSNHENIIHYATKLAESLEKFQTEKSKDYHEEESTVFVPTEGDLSTTIESTDATEPVHVIPVFFESDEARAPEESQNIENFKTLGSRFGDNNPLIRPNQFSSFPQQSNIKNSSTLNFEKVTNYKGYEKAPLPVDYVDYASYKDIDYNSQLSVGGDSKFPSDAIYVLDDYDVLSSNPVDQQGDYIFVGSNGNFGSNVMPTNILTSSADLNDQPVYIIDSTLPKFGSRFQQEINPVIDLSQLKVKGIQEPLPRDFQNFRSSKSYDIKSKLNQDQWYPSKQ</sequence>
<keyword evidence="3" id="KW-1185">Reference proteome</keyword>
<accession>A0A8X6Q0N0</accession>
<feature type="compositionally biased region" description="Polar residues" evidence="1">
    <location>
        <begin position="1527"/>
        <end position="1536"/>
    </location>
</feature>
<gene>
    <name evidence="2" type="primary">AVEN_4128_1</name>
    <name evidence="2" type="ORF">NPIL_58971</name>
</gene>
<organism evidence="2 3">
    <name type="scientific">Nephila pilipes</name>
    <name type="common">Giant wood spider</name>
    <name type="synonym">Nephila maculata</name>
    <dbReference type="NCBI Taxonomy" id="299642"/>
    <lineage>
        <taxon>Eukaryota</taxon>
        <taxon>Metazoa</taxon>
        <taxon>Ecdysozoa</taxon>
        <taxon>Arthropoda</taxon>
        <taxon>Chelicerata</taxon>
        <taxon>Arachnida</taxon>
        <taxon>Araneae</taxon>
        <taxon>Araneomorphae</taxon>
        <taxon>Entelegynae</taxon>
        <taxon>Araneoidea</taxon>
        <taxon>Nephilidae</taxon>
        <taxon>Nephila</taxon>
    </lineage>
</organism>
<evidence type="ECO:0000313" key="2">
    <source>
        <dbReference type="EMBL" id="GFT90379.1"/>
    </source>
</evidence>